<gene>
    <name evidence="1" type="ORF">AVEN_154581_1</name>
</gene>
<sequence length="111" mass="12518">MFICQTLQCPAAKETQTKIYPYINLADEGGFVQFLLRHLMLLPGKASFADMCHSFFVSTGCYGQMTIFLADYVTLRTLTRSSTNISSSSESVPKLKNCTLKHTMEVRYLCL</sequence>
<name>A0A4Y2FSB6_ARAVE</name>
<dbReference type="AlphaFoldDB" id="A0A4Y2FSB6"/>
<dbReference type="EMBL" id="BGPR01001024">
    <property type="protein sequence ID" value="GBM43259.1"/>
    <property type="molecule type" value="Genomic_DNA"/>
</dbReference>
<evidence type="ECO:0000313" key="2">
    <source>
        <dbReference type="Proteomes" id="UP000499080"/>
    </source>
</evidence>
<accession>A0A4Y2FSB6</accession>
<organism evidence="1 2">
    <name type="scientific">Araneus ventricosus</name>
    <name type="common">Orbweaver spider</name>
    <name type="synonym">Epeira ventricosa</name>
    <dbReference type="NCBI Taxonomy" id="182803"/>
    <lineage>
        <taxon>Eukaryota</taxon>
        <taxon>Metazoa</taxon>
        <taxon>Ecdysozoa</taxon>
        <taxon>Arthropoda</taxon>
        <taxon>Chelicerata</taxon>
        <taxon>Arachnida</taxon>
        <taxon>Araneae</taxon>
        <taxon>Araneomorphae</taxon>
        <taxon>Entelegynae</taxon>
        <taxon>Araneoidea</taxon>
        <taxon>Araneidae</taxon>
        <taxon>Araneus</taxon>
    </lineage>
</organism>
<dbReference type="Proteomes" id="UP000499080">
    <property type="component" value="Unassembled WGS sequence"/>
</dbReference>
<keyword evidence="2" id="KW-1185">Reference proteome</keyword>
<evidence type="ECO:0000313" key="1">
    <source>
        <dbReference type="EMBL" id="GBM43259.1"/>
    </source>
</evidence>
<reference evidence="1 2" key="1">
    <citation type="journal article" date="2019" name="Sci. Rep.">
        <title>Orb-weaving spider Araneus ventricosus genome elucidates the spidroin gene catalogue.</title>
        <authorList>
            <person name="Kono N."/>
            <person name="Nakamura H."/>
            <person name="Ohtoshi R."/>
            <person name="Moran D.A.P."/>
            <person name="Shinohara A."/>
            <person name="Yoshida Y."/>
            <person name="Fujiwara M."/>
            <person name="Mori M."/>
            <person name="Tomita M."/>
            <person name="Arakawa K."/>
        </authorList>
    </citation>
    <scope>NUCLEOTIDE SEQUENCE [LARGE SCALE GENOMIC DNA]</scope>
</reference>
<protein>
    <submittedName>
        <fullName evidence="1">Uncharacterized protein</fullName>
    </submittedName>
</protein>
<proteinExistence type="predicted"/>
<comment type="caution">
    <text evidence="1">The sequence shown here is derived from an EMBL/GenBank/DDBJ whole genome shotgun (WGS) entry which is preliminary data.</text>
</comment>